<keyword evidence="11 14" id="KW-0496">Mitochondrion</keyword>
<comment type="subunit">
    <text evidence="13">Component of the TIM23 complex at least composed of Tim23, Tim17 (Tim17a1, Tim17a2 or Tim17b1) and a Tim50.</text>
</comment>
<dbReference type="Gene3D" id="3.40.50.1000">
    <property type="entry name" value="HAD superfamily/HAD-like"/>
    <property type="match status" value="1"/>
</dbReference>
<evidence type="ECO:0000256" key="3">
    <source>
        <dbReference type="ARBA" id="ARBA00006344"/>
    </source>
</evidence>
<dbReference type="EMBL" id="HBUF01643891">
    <property type="protein sequence ID" value="CAG6785464.1"/>
    <property type="molecule type" value="Transcribed_RNA"/>
</dbReference>
<evidence type="ECO:0000313" key="17">
    <source>
        <dbReference type="EMBL" id="CAG6611910.1"/>
    </source>
</evidence>
<dbReference type="SMART" id="SM00577">
    <property type="entry name" value="CPDc"/>
    <property type="match status" value="1"/>
</dbReference>
<evidence type="ECO:0000256" key="11">
    <source>
        <dbReference type="ARBA" id="ARBA00023128"/>
    </source>
</evidence>
<evidence type="ECO:0000256" key="1">
    <source>
        <dbReference type="ARBA" id="ARBA00002959"/>
    </source>
</evidence>
<keyword evidence="12 14" id="KW-0472">Membrane</keyword>
<name>A0A8D8LLB5_9HEMI</name>
<sequence>MMVARHLCRIPSIVCQSVLQTSRITPSCIKDLSKHHVSSLVCGLSVLDVSRRFSSISKGSPLSPLPPSSPSTLKSSPLSPSPQTNASSSEDDAKREAQWRSMKIGFYVIGASTGALLAYFIYQYGPPQKDENGKIIEDEFMGLPLVQQYSKRIWNQLVTYNKMIKEPSRDKLLPDPVPFPYYQPPYTLLLEFRDLLVHPEWTYNTGWRFKKRPFVDEFFETLNGSATDRNNVPLFEVVIFTSESGLSIAPIIDALDKEQKYFYFKLFRDSTEFIDGHHVKNLHLLNRDLNKVIAVDWNPNSVSKNRENALVVPPWKGNDDDRTLVDLAVFLRTIAVNGVDDVREVMMYYSQFDDPIEAFNQNQIKLREQMKELQSPQVSRFGSSLSSWFKR</sequence>
<comment type="function">
    <text evidence="1 14">Essential component of the TIM23 complex, a complex that mediates the translocation of transit peptide-containing proteins across the mitochondrial inner membrane.</text>
</comment>
<evidence type="ECO:0000256" key="10">
    <source>
        <dbReference type="ARBA" id="ARBA00023010"/>
    </source>
</evidence>
<feature type="compositionally biased region" description="Low complexity" evidence="15">
    <location>
        <begin position="70"/>
        <end position="82"/>
    </location>
</feature>
<evidence type="ECO:0000256" key="13">
    <source>
        <dbReference type="ARBA" id="ARBA00061911"/>
    </source>
</evidence>
<dbReference type="EMBL" id="HBUF01023296">
    <property type="protein sequence ID" value="CAG6611910.1"/>
    <property type="molecule type" value="Transcribed_RNA"/>
</dbReference>
<keyword evidence="6" id="KW-0999">Mitochondrion inner membrane</keyword>
<evidence type="ECO:0000259" key="16">
    <source>
        <dbReference type="PROSITE" id="PS50969"/>
    </source>
</evidence>
<dbReference type="GO" id="GO:0015031">
    <property type="term" value="P:protein transport"/>
    <property type="evidence" value="ECO:0007669"/>
    <property type="project" value="UniProtKB-KW"/>
</dbReference>
<dbReference type="EMBL" id="HBUF01023294">
    <property type="protein sequence ID" value="CAG6611908.1"/>
    <property type="molecule type" value="Transcribed_RNA"/>
</dbReference>
<reference evidence="17" key="1">
    <citation type="submission" date="2021-05" db="EMBL/GenBank/DDBJ databases">
        <authorList>
            <person name="Alioto T."/>
            <person name="Alioto T."/>
            <person name="Gomez Garrido J."/>
        </authorList>
    </citation>
    <scope>NUCLEOTIDE SEQUENCE</scope>
</reference>
<accession>A0A8D8LLB5</accession>
<dbReference type="EMBL" id="HBUF01643893">
    <property type="protein sequence ID" value="CAG6785468.1"/>
    <property type="molecule type" value="Transcribed_RNA"/>
</dbReference>
<evidence type="ECO:0000256" key="12">
    <source>
        <dbReference type="ARBA" id="ARBA00023136"/>
    </source>
</evidence>
<keyword evidence="10 14" id="KW-0811">Translocation</keyword>
<dbReference type="EMBL" id="HBUF01023295">
    <property type="protein sequence ID" value="CAG6611909.1"/>
    <property type="molecule type" value="Transcribed_RNA"/>
</dbReference>
<evidence type="ECO:0000256" key="14">
    <source>
        <dbReference type="RuleBase" id="RU365079"/>
    </source>
</evidence>
<dbReference type="InterPro" id="IPR023214">
    <property type="entry name" value="HAD_sf"/>
</dbReference>
<keyword evidence="5 14" id="KW-0812">Transmembrane</keyword>
<comment type="subcellular location">
    <subcellularLocation>
        <location evidence="2 14">Mitochondrion inner membrane</location>
        <topology evidence="2 14">Single-pass membrane protein</topology>
    </subcellularLocation>
</comment>
<evidence type="ECO:0000256" key="8">
    <source>
        <dbReference type="ARBA" id="ARBA00022946"/>
    </source>
</evidence>
<dbReference type="PROSITE" id="PS50969">
    <property type="entry name" value="FCP1"/>
    <property type="match status" value="1"/>
</dbReference>
<dbReference type="FunFam" id="3.40.50.1000:FF:000019">
    <property type="entry name" value="Mitochondrial import inner membrane translocase subunit TIM50"/>
    <property type="match status" value="1"/>
</dbReference>
<dbReference type="AlphaFoldDB" id="A0A8D8LLB5"/>
<dbReference type="EMBL" id="HBUF01191945">
    <property type="protein sequence ID" value="CAG6658647.1"/>
    <property type="molecule type" value="Transcribed_RNA"/>
</dbReference>
<keyword evidence="9 14" id="KW-1133">Transmembrane helix</keyword>
<evidence type="ECO:0000256" key="2">
    <source>
        <dbReference type="ARBA" id="ARBA00004434"/>
    </source>
</evidence>
<evidence type="ECO:0000256" key="6">
    <source>
        <dbReference type="ARBA" id="ARBA00022792"/>
    </source>
</evidence>
<dbReference type="InterPro" id="IPR004274">
    <property type="entry name" value="FCP1_dom"/>
</dbReference>
<dbReference type="GO" id="GO:0005744">
    <property type="term" value="C:TIM23 mitochondrial import inner membrane translocase complex"/>
    <property type="evidence" value="ECO:0007669"/>
    <property type="project" value="UniProtKB-UniRule"/>
</dbReference>
<feature type="transmembrane region" description="Helical" evidence="14">
    <location>
        <begin position="104"/>
        <end position="122"/>
    </location>
</feature>
<dbReference type="EMBL" id="HBUF01352624">
    <property type="protein sequence ID" value="CAG6715063.1"/>
    <property type="molecule type" value="Transcribed_RNA"/>
</dbReference>
<organism evidence="17">
    <name type="scientific">Cacopsylla melanoneura</name>
    <dbReference type="NCBI Taxonomy" id="428564"/>
    <lineage>
        <taxon>Eukaryota</taxon>
        <taxon>Metazoa</taxon>
        <taxon>Ecdysozoa</taxon>
        <taxon>Arthropoda</taxon>
        <taxon>Hexapoda</taxon>
        <taxon>Insecta</taxon>
        <taxon>Pterygota</taxon>
        <taxon>Neoptera</taxon>
        <taxon>Paraneoptera</taxon>
        <taxon>Hemiptera</taxon>
        <taxon>Sternorrhyncha</taxon>
        <taxon>Psylloidea</taxon>
        <taxon>Psyllidae</taxon>
        <taxon>Psyllinae</taxon>
        <taxon>Cacopsylla</taxon>
    </lineage>
</organism>
<dbReference type="EMBL" id="HBUF01352625">
    <property type="protein sequence ID" value="CAG6715065.1"/>
    <property type="molecule type" value="Transcribed_RNA"/>
</dbReference>
<protein>
    <recommendedName>
        <fullName evidence="14">Mitochondrial import inner membrane translocase subunit TIM50</fullName>
    </recommendedName>
</protein>
<proteinExistence type="inferred from homology"/>
<keyword evidence="7 14" id="KW-0653">Protein transport</keyword>
<comment type="similarity">
    <text evidence="3 14">Belongs to the TIM50 family.</text>
</comment>
<dbReference type="CDD" id="cd07521">
    <property type="entry name" value="HAD_FCP1-like"/>
    <property type="match status" value="1"/>
</dbReference>
<feature type="region of interest" description="Disordered" evidence="15">
    <location>
        <begin position="56"/>
        <end position="94"/>
    </location>
</feature>
<dbReference type="SUPFAM" id="SSF56784">
    <property type="entry name" value="HAD-like"/>
    <property type="match status" value="1"/>
</dbReference>
<evidence type="ECO:0000256" key="9">
    <source>
        <dbReference type="ARBA" id="ARBA00022989"/>
    </source>
</evidence>
<keyword evidence="4 14" id="KW-0813">Transport</keyword>
<dbReference type="EMBL" id="HBUF01191944">
    <property type="protein sequence ID" value="CAG6658646.1"/>
    <property type="molecule type" value="Transcribed_RNA"/>
</dbReference>
<dbReference type="InterPro" id="IPR050365">
    <property type="entry name" value="TIM50"/>
</dbReference>
<dbReference type="EMBL" id="HBUF01643892">
    <property type="protein sequence ID" value="CAG6785466.1"/>
    <property type="molecule type" value="Transcribed_RNA"/>
</dbReference>
<feature type="domain" description="FCP1 homology" evidence="16">
    <location>
        <begin position="181"/>
        <end position="334"/>
    </location>
</feature>
<evidence type="ECO:0000256" key="15">
    <source>
        <dbReference type="SAM" id="MobiDB-lite"/>
    </source>
</evidence>
<evidence type="ECO:0000256" key="5">
    <source>
        <dbReference type="ARBA" id="ARBA00022692"/>
    </source>
</evidence>
<evidence type="ECO:0000256" key="7">
    <source>
        <dbReference type="ARBA" id="ARBA00022927"/>
    </source>
</evidence>
<dbReference type="PANTHER" id="PTHR12210">
    <property type="entry name" value="DULLARD PROTEIN PHOSPHATASE"/>
    <property type="match status" value="1"/>
</dbReference>
<dbReference type="Pfam" id="PF03031">
    <property type="entry name" value="NIF"/>
    <property type="match status" value="1"/>
</dbReference>
<evidence type="ECO:0000256" key="4">
    <source>
        <dbReference type="ARBA" id="ARBA00022448"/>
    </source>
</evidence>
<keyword evidence="8 14" id="KW-0809">Transit peptide</keyword>
<dbReference type="EMBL" id="HBUF01643890">
    <property type="protein sequence ID" value="CAG6785462.1"/>
    <property type="molecule type" value="Transcribed_RNA"/>
</dbReference>
<dbReference type="InterPro" id="IPR036412">
    <property type="entry name" value="HAD-like_sf"/>
</dbReference>